<dbReference type="WBParaSite" id="scaffold33130_cov158.g20949">
    <property type="protein sequence ID" value="scaffold33130_cov158.g20949"/>
    <property type="gene ID" value="scaffold33130_cov158.g20949"/>
</dbReference>
<dbReference type="GO" id="GO:0032958">
    <property type="term" value="P:inositol phosphate biosynthetic process"/>
    <property type="evidence" value="ECO:0007669"/>
    <property type="project" value="InterPro"/>
</dbReference>
<reference evidence="6" key="1">
    <citation type="submission" date="2022-11" db="UniProtKB">
        <authorList>
            <consortium name="WormBaseParasite"/>
        </authorList>
    </citation>
    <scope>IDENTIFICATION</scope>
</reference>
<evidence type="ECO:0000256" key="3">
    <source>
        <dbReference type="ARBA" id="ARBA00022777"/>
    </source>
</evidence>
<dbReference type="Pfam" id="PF03770">
    <property type="entry name" value="IPK"/>
    <property type="match status" value="1"/>
</dbReference>
<evidence type="ECO:0000256" key="4">
    <source>
        <dbReference type="SAM" id="MobiDB-lite"/>
    </source>
</evidence>
<dbReference type="Proteomes" id="UP000887561">
    <property type="component" value="Unplaced"/>
</dbReference>
<dbReference type="Gene3D" id="3.30.470.160">
    <property type="entry name" value="Inositol polyphosphate kinase"/>
    <property type="match status" value="1"/>
</dbReference>
<evidence type="ECO:0000313" key="6">
    <source>
        <dbReference type="WBParaSite" id="scaffold33130_cov158.g20949"/>
    </source>
</evidence>
<dbReference type="AlphaFoldDB" id="A0A915MAC8"/>
<evidence type="ECO:0000256" key="2">
    <source>
        <dbReference type="ARBA" id="ARBA00022679"/>
    </source>
</evidence>
<protein>
    <submittedName>
        <fullName evidence="6">Kinase</fullName>
    </submittedName>
</protein>
<sequence>MKVERLDMDKTDQFLGIETHVLKRLQSSPCNVQFIQCGTCQSMREVKVGAWLIDFAKCHRIEGGGKLTHRRPWDLGNHEDGYLIGLDNLMELLEGNEEEEEGNDENNNNNEERINLKFNREKEIINGK</sequence>
<dbReference type="SUPFAM" id="SSF56104">
    <property type="entry name" value="SAICAR synthase-like"/>
    <property type="match status" value="1"/>
</dbReference>
<keyword evidence="5" id="KW-1185">Reference proteome</keyword>
<proteinExistence type="inferred from homology"/>
<feature type="region of interest" description="Disordered" evidence="4">
    <location>
        <begin position="94"/>
        <end position="115"/>
    </location>
</feature>
<feature type="compositionally biased region" description="Acidic residues" evidence="4">
    <location>
        <begin position="94"/>
        <end position="104"/>
    </location>
</feature>
<evidence type="ECO:0000256" key="1">
    <source>
        <dbReference type="ARBA" id="ARBA00007374"/>
    </source>
</evidence>
<dbReference type="InterPro" id="IPR005522">
    <property type="entry name" value="IPK"/>
</dbReference>
<evidence type="ECO:0000313" key="5">
    <source>
        <dbReference type="Proteomes" id="UP000887561"/>
    </source>
</evidence>
<comment type="similarity">
    <text evidence="1">Belongs to the inositol phosphokinase (IPK) family.</text>
</comment>
<organism evidence="5 6">
    <name type="scientific">Meloidogyne javanica</name>
    <name type="common">Root-knot nematode worm</name>
    <dbReference type="NCBI Taxonomy" id="6303"/>
    <lineage>
        <taxon>Eukaryota</taxon>
        <taxon>Metazoa</taxon>
        <taxon>Ecdysozoa</taxon>
        <taxon>Nematoda</taxon>
        <taxon>Chromadorea</taxon>
        <taxon>Rhabditida</taxon>
        <taxon>Tylenchina</taxon>
        <taxon>Tylenchomorpha</taxon>
        <taxon>Tylenchoidea</taxon>
        <taxon>Meloidogynidae</taxon>
        <taxon>Meloidogyninae</taxon>
        <taxon>Meloidogyne</taxon>
        <taxon>Meloidogyne incognita group</taxon>
    </lineage>
</organism>
<name>A0A915MAC8_MELJA</name>
<dbReference type="GO" id="GO:0016301">
    <property type="term" value="F:kinase activity"/>
    <property type="evidence" value="ECO:0007669"/>
    <property type="project" value="UniProtKB-KW"/>
</dbReference>
<accession>A0A915MAC8</accession>
<keyword evidence="3" id="KW-0418">Kinase</keyword>
<dbReference type="InterPro" id="IPR038286">
    <property type="entry name" value="IPK_sf"/>
</dbReference>
<keyword evidence="2" id="KW-0808">Transferase</keyword>